<gene>
    <name evidence="16" type="primary">E6</name>
</gene>
<dbReference type="GO" id="GO:0052150">
    <property type="term" value="P:symbiont-mediated perturbation of host apoptosis"/>
    <property type="evidence" value="ECO:0007669"/>
    <property type="project" value="UniProtKB-KW"/>
</dbReference>
<dbReference type="Pfam" id="PF00518">
    <property type="entry name" value="E6"/>
    <property type="match status" value="1"/>
</dbReference>
<keyword evidence="6 16" id="KW-0479">Metal-binding</keyword>
<keyword evidence="11 16" id="KW-0010">Activator</keyword>
<comment type="caution">
    <text evidence="16">Lacks conserved residue(s) required for the propagation of feature annotation.</text>
</comment>
<dbReference type="GO" id="GO:0052170">
    <property type="term" value="P:symbiont-mediated suppression of host innate immune response"/>
    <property type="evidence" value="ECO:0007669"/>
    <property type="project" value="UniProtKB-KW"/>
</dbReference>
<dbReference type="GO" id="GO:0042025">
    <property type="term" value="C:host cell nucleus"/>
    <property type="evidence" value="ECO:0007669"/>
    <property type="project" value="UniProtKB-SubCell"/>
</dbReference>
<keyword evidence="3 16" id="KW-1048">Host nucleus</keyword>
<dbReference type="GO" id="GO:0003677">
    <property type="term" value="F:DNA binding"/>
    <property type="evidence" value="ECO:0007669"/>
    <property type="project" value="UniProtKB-UniRule"/>
</dbReference>
<accession>A0A385PIX7</accession>
<dbReference type="InterPro" id="IPR038575">
    <property type="entry name" value="E6_sf"/>
</dbReference>
<dbReference type="GO" id="GO:0030430">
    <property type="term" value="C:host cell cytoplasm"/>
    <property type="evidence" value="ECO:0007669"/>
    <property type="project" value="UniProtKB-SubCell"/>
</dbReference>
<evidence type="ECO:0000256" key="13">
    <source>
        <dbReference type="ARBA" id="ARBA00023200"/>
    </source>
</evidence>
<dbReference type="GO" id="GO:0039502">
    <property type="term" value="P:symbiont-mediated suppression of host type I interferon-mediated signaling pathway"/>
    <property type="evidence" value="ECO:0007669"/>
    <property type="project" value="UniProtKB-UniRule"/>
</dbReference>
<comment type="subunit">
    <text evidence="16">Forms homodimers. Interacts with ubiquitin-protein ligase UBE3A/E6-AP; this interaction stimulates UBE3A ubiquitin activity. Interacts with host BAK1.</text>
</comment>
<dbReference type="EMBL" id="MH777229">
    <property type="protein sequence ID" value="AYA93851.1"/>
    <property type="molecule type" value="Genomic_DNA"/>
</dbReference>
<organism evidence="18">
    <name type="scientific">Human papillomavirus</name>
    <dbReference type="NCBI Taxonomy" id="10566"/>
    <lineage>
        <taxon>Viruses</taxon>
        <taxon>Monodnaviria</taxon>
        <taxon>Shotokuvirae</taxon>
        <taxon>Cossaviricota</taxon>
        <taxon>Papovaviricetes</taxon>
        <taxon>Zurhausenvirales</taxon>
        <taxon>Papillomaviridae</taxon>
    </lineage>
</organism>
<evidence type="ECO:0000256" key="15">
    <source>
        <dbReference type="ARBA" id="ARBA00023323"/>
    </source>
</evidence>
<comment type="function">
    <text evidence="16">Plays a major role in the induction and maintenance of cellular transformation. E6 associates with host UBE3A/E6-AP ubiquitin-protein ligase and modulates its activity. Protects host keratinocytes from apoptosis by mediating the degradation of host BAK1. May also inhibit host immune response.</text>
</comment>
<protein>
    <recommendedName>
        <fullName evidence="16 17">Protein E6</fullName>
    </recommendedName>
</protein>
<evidence type="ECO:0000256" key="2">
    <source>
        <dbReference type="ARBA" id="ARBA00022518"/>
    </source>
</evidence>
<dbReference type="GO" id="GO:0006351">
    <property type="term" value="P:DNA-templated transcription"/>
    <property type="evidence" value="ECO:0007669"/>
    <property type="project" value="UniProtKB-UniRule"/>
</dbReference>
<keyword evidence="14 16" id="KW-0899">Viral immunoevasion</keyword>
<evidence type="ECO:0000256" key="11">
    <source>
        <dbReference type="ARBA" id="ARBA00023159"/>
    </source>
</evidence>
<evidence type="ECO:0000256" key="17">
    <source>
        <dbReference type="RuleBase" id="RU363123"/>
    </source>
</evidence>
<dbReference type="Gene3D" id="3.30.240.40">
    <property type="entry name" value="E6 early regulatory protein"/>
    <property type="match status" value="2"/>
</dbReference>
<reference evidence="18" key="1">
    <citation type="journal article" date="2018" name="Nat. Med.">
        <title>Expanded skin virome in DOCK8-deficient patients.</title>
        <authorList>
            <consortium name="NISC Comparative Sequencing Program"/>
            <person name="Tirosh O."/>
            <person name="Conlan S."/>
            <person name="Deming C."/>
            <person name="Lee-Lin S.Q."/>
            <person name="Huang X."/>
            <person name="Su H.C."/>
            <person name="Freeman A.F."/>
            <person name="Segre J.A."/>
            <person name="Kong H.H."/>
        </authorList>
    </citation>
    <scope>NUCLEOTIDE SEQUENCE</scope>
    <source>
        <strain evidence="18">HPV-mSK_086</strain>
    </source>
</reference>
<evidence type="ECO:0000256" key="10">
    <source>
        <dbReference type="ARBA" id="ARBA00023125"/>
    </source>
</evidence>
<evidence type="ECO:0000256" key="3">
    <source>
        <dbReference type="ARBA" id="ARBA00022562"/>
    </source>
</evidence>
<keyword evidence="10 16" id="KW-0238">DNA-binding</keyword>
<dbReference type="HAMAP" id="MF_04006">
    <property type="entry name" value="HPV_E6"/>
    <property type="match status" value="1"/>
</dbReference>
<feature type="zinc finger region" evidence="16">
    <location>
        <begin position="38"/>
        <end position="74"/>
    </location>
</feature>
<dbReference type="SUPFAM" id="SSF161229">
    <property type="entry name" value="E6 C-terminal domain-like"/>
    <property type="match status" value="2"/>
</dbReference>
<keyword evidence="9 16" id="KW-0805">Transcription regulation</keyword>
<keyword evidence="5 16" id="KW-1090">Inhibition of host innate immune response by virus</keyword>
<evidence type="ECO:0000256" key="6">
    <source>
        <dbReference type="ARBA" id="ARBA00022723"/>
    </source>
</evidence>
<keyword evidence="13 16" id="KW-1035">Host cytoplasm</keyword>
<evidence type="ECO:0000256" key="12">
    <source>
        <dbReference type="ARBA" id="ARBA00023163"/>
    </source>
</evidence>
<dbReference type="GO" id="GO:0039648">
    <property type="term" value="P:symbiont-mediated perturbation of host ubiquitin-like protein modification"/>
    <property type="evidence" value="ECO:0007669"/>
    <property type="project" value="UniProtKB-UniRule"/>
</dbReference>
<keyword evidence="7 16" id="KW-0863">Zinc-finger</keyword>
<dbReference type="GO" id="GO:0006355">
    <property type="term" value="P:regulation of DNA-templated transcription"/>
    <property type="evidence" value="ECO:0007669"/>
    <property type="project" value="UniProtKB-UniRule"/>
</dbReference>
<sequence length="148" mass="17133">MWAIQQFLPVLMENLFPTCLREYCDYFDINFFDLRLLCIFCKQLLDQVDLAKFHKKKLCLVWRGNRAFACCDKCLQLSARYESERHCVCVVKAENLHGLIGVPLQDVLLRCNLCLGVLTTSEKVDLIAGGKLVWLIRGYWRATCSSCM</sequence>
<keyword evidence="8 16" id="KW-0862">Zinc</keyword>
<evidence type="ECO:0000313" key="18">
    <source>
        <dbReference type="EMBL" id="AYA93851.1"/>
    </source>
</evidence>
<keyword evidence="4 16" id="KW-0945">Host-virus interaction</keyword>
<dbReference type="InterPro" id="IPR001334">
    <property type="entry name" value="E6"/>
</dbReference>
<evidence type="ECO:0000256" key="1">
    <source>
        <dbReference type="ARBA" id="ARBA00006346"/>
    </source>
</evidence>
<comment type="similarity">
    <text evidence="1 16 17">Belongs to the papillomaviridae E6 protein family.</text>
</comment>
<proteinExistence type="inferred from homology"/>
<feature type="zinc finger region" evidence="16">
    <location>
        <begin position="111"/>
        <end position="147"/>
    </location>
</feature>
<evidence type="ECO:0000256" key="7">
    <source>
        <dbReference type="ARBA" id="ARBA00022771"/>
    </source>
</evidence>
<dbReference type="GO" id="GO:0008270">
    <property type="term" value="F:zinc ion binding"/>
    <property type="evidence" value="ECO:0007669"/>
    <property type="project" value="UniProtKB-KW"/>
</dbReference>
<evidence type="ECO:0000256" key="8">
    <source>
        <dbReference type="ARBA" id="ARBA00022833"/>
    </source>
</evidence>
<name>A0A385PIX7_9PAPI</name>
<evidence type="ECO:0000256" key="4">
    <source>
        <dbReference type="ARBA" id="ARBA00022581"/>
    </source>
</evidence>
<evidence type="ECO:0000256" key="14">
    <source>
        <dbReference type="ARBA" id="ARBA00023280"/>
    </source>
</evidence>
<comment type="subcellular location">
    <subcellularLocation>
        <location evidence="16 17">Host cytoplasm</location>
    </subcellularLocation>
    <subcellularLocation>
        <location evidence="16 17">Host nucleus</location>
    </subcellularLocation>
</comment>
<keyword evidence="2 16" id="KW-0244">Early protein</keyword>
<evidence type="ECO:0000256" key="5">
    <source>
        <dbReference type="ARBA" id="ARBA00022632"/>
    </source>
</evidence>
<evidence type="ECO:0000256" key="9">
    <source>
        <dbReference type="ARBA" id="ARBA00023015"/>
    </source>
</evidence>
<keyword evidence="15 16" id="KW-1119">Modulation of host cell apoptosis by virus</keyword>
<keyword evidence="12 16" id="KW-0804">Transcription</keyword>
<evidence type="ECO:0000256" key="16">
    <source>
        <dbReference type="HAMAP-Rule" id="MF_04006"/>
    </source>
</evidence>